<sequence length="162" mass="17021">MDLPMTIRSISGLLIALLAFTTAPAWSGPCLDIPSVPRSADPALNATLGGRLTRHIFGAPPPPNAVQEVGMPLFADLGAWRAAWNAVIGHPGEVLCGEELGGTQFGKTLSVRVPALWCGETDDTGRCTDAKPFTSATVTYVFERAGPPDAPVWILGVAYPKP</sequence>
<reference evidence="1 2" key="1">
    <citation type="submission" date="2019-06" db="EMBL/GenBank/DDBJ databases">
        <title>Genomic Encyclopedia of Type Strains, Phase IV (KMG-V): Genome sequencing to study the core and pangenomes of soil and plant-associated prokaryotes.</title>
        <authorList>
            <person name="Whitman W."/>
        </authorList>
    </citation>
    <scope>NUCLEOTIDE SEQUENCE [LARGE SCALE GENOMIC DNA]</scope>
    <source>
        <strain evidence="1 2">BR 11796</strain>
    </source>
</reference>
<evidence type="ECO:0000313" key="1">
    <source>
        <dbReference type="EMBL" id="TWA65947.1"/>
    </source>
</evidence>
<gene>
    <name evidence="1" type="ORF">FBZ82_109204</name>
</gene>
<proteinExistence type="predicted"/>
<dbReference type="Proteomes" id="UP000316083">
    <property type="component" value="Unassembled WGS sequence"/>
</dbReference>
<accession>A0A560B004</accession>
<comment type="caution">
    <text evidence="1">The sequence shown here is derived from an EMBL/GenBank/DDBJ whole genome shotgun (WGS) entry which is preliminary data.</text>
</comment>
<organism evidence="1 2">
    <name type="scientific">Azospirillum brasilense</name>
    <dbReference type="NCBI Taxonomy" id="192"/>
    <lineage>
        <taxon>Bacteria</taxon>
        <taxon>Pseudomonadati</taxon>
        <taxon>Pseudomonadota</taxon>
        <taxon>Alphaproteobacteria</taxon>
        <taxon>Rhodospirillales</taxon>
        <taxon>Azospirillaceae</taxon>
        <taxon>Azospirillum</taxon>
    </lineage>
</organism>
<evidence type="ECO:0000313" key="2">
    <source>
        <dbReference type="Proteomes" id="UP000316083"/>
    </source>
</evidence>
<dbReference type="AlphaFoldDB" id="A0A560B004"/>
<name>A0A560B004_AZOBR</name>
<protein>
    <submittedName>
        <fullName evidence="1">Uncharacterized protein</fullName>
    </submittedName>
</protein>
<dbReference type="EMBL" id="VITF01000009">
    <property type="protein sequence ID" value="TWA65947.1"/>
    <property type="molecule type" value="Genomic_DNA"/>
</dbReference>